<gene>
    <name evidence="5" type="primary">arsC</name>
    <name evidence="5" type="ORF">CWS72_03355</name>
</gene>
<accession>A0A2N3Q0J6</accession>
<dbReference type="AlphaFoldDB" id="A0A2N3Q0J6"/>
<name>A0A2N3Q0J6_9PROT</name>
<dbReference type="GO" id="GO:0008794">
    <property type="term" value="F:arsenate reductase (glutaredoxin) activity"/>
    <property type="evidence" value="ECO:0007669"/>
    <property type="project" value="UniProtKB-UniRule"/>
</dbReference>
<dbReference type="EC" id="1.20.4.1" evidence="4"/>
<dbReference type="EMBL" id="PIUM01000002">
    <property type="protein sequence ID" value="PKU26174.1"/>
    <property type="molecule type" value="Genomic_DNA"/>
</dbReference>
<evidence type="ECO:0000313" key="6">
    <source>
        <dbReference type="Proteomes" id="UP000233293"/>
    </source>
</evidence>
<comment type="catalytic activity">
    <reaction evidence="4">
        <text>[glutaredoxin]-dithiol + arsenate + glutathione + H(+) = glutathionyl-S-S-[glutaredoxin] + arsenite + H2O</text>
        <dbReference type="Rhea" id="RHEA:22016"/>
        <dbReference type="Rhea" id="RHEA-COMP:10729"/>
        <dbReference type="Rhea" id="RHEA-COMP:17668"/>
        <dbReference type="ChEBI" id="CHEBI:15377"/>
        <dbReference type="ChEBI" id="CHEBI:15378"/>
        <dbReference type="ChEBI" id="CHEBI:29242"/>
        <dbReference type="ChEBI" id="CHEBI:29950"/>
        <dbReference type="ChEBI" id="CHEBI:48597"/>
        <dbReference type="ChEBI" id="CHEBI:57925"/>
        <dbReference type="ChEBI" id="CHEBI:146199"/>
        <dbReference type="EC" id="1.20.4.1"/>
    </reaction>
</comment>
<dbReference type="SUPFAM" id="SSF52833">
    <property type="entry name" value="Thioredoxin-like"/>
    <property type="match status" value="1"/>
</dbReference>
<dbReference type="RefSeq" id="WP_101249135.1">
    <property type="nucleotide sequence ID" value="NZ_PIUM01000002.1"/>
</dbReference>
<proteinExistence type="inferred from homology"/>
<comment type="similarity">
    <text evidence="1 3 4">Belongs to the ArsC family.</text>
</comment>
<evidence type="ECO:0000256" key="2">
    <source>
        <dbReference type="ARBA" id="ARBA00023002"/>
    </source>
</evidence>
<keyword evidence="6" id="KW-1185">Reference proteome</keyword>
<dbReference type="PANTHER" id="PTHR30041">
    <property type="entry name" value="ARSENATE REDUCTASE"/>
    <property type="match status" value="1"/>
</dbReference>
<organism evidence="5 6">
    <name type="scientific">Telmatospirillum siberiense</name>
    <dbReference type="NCBI Taxonomy" id="382514"/>
    <lineage>
        <taxon>Bacteria</taxon>
        <taxon>Pseudomonadati</taxon>
        <taxon>Pseudomonadota</taxon>
        <taxon>Alphaproteobacteria</taxon>
        <taxon>Rhodospirillales</taxon>
        <taxon>Rhodospirillaceae</taxon>
        <taxon>Telmatospirillum</taxon>
    </lineage>
</organism>
<dbReference type="Gene3D" id="3.40.30.10">
    <property type="entry name" value="Glutaredoxin"/>
    <property type="match status" value="1"/>
</dbReference>
<sequence>MSVTIYHNPKCGKSRDTLKLIEAKGIHPTVVEYLKTPPTAAELKRILGWLGLSAKEVLRRKEAAENGVDPGLPEDDLVAAMVAHPIVIERPIVVADGRARVGRPPEKVLEIL</sequence>
<dbReference type="Proteomes" id="UP000233293">
    <property type="component" value="Unassembled WGS sequence"/>
</dbReference>
<dbReference type="OrthoDB" id="9790554at2"/>
<dbReference type="PROSITE" id="PS51353">
    <property type="entry name" value="ARSC"/>
    <property type="match status" value="1"/>
</dbReference>
<dbReference type="Pfam" id="PF03960">
    <property type="entry name" value="ArsC"/>
    <property type="match status" value="1"/>
</dbReference>
<dbReference type="InterPro" id="IPR006659">
    <property type="entry name" value="Arsenate_reductase"/>
</dbReference>
<comment type="caution">
    <text evidence="5">The sequence shown here is derived from an EMBL/GenBank/DDBJ whole genome shotgun (WGS) entry which is preliminary data.</text>
</comment>
<evidence type="ECO:0000313" key="5">
    <source>
        <dbReference type="EMBL" id="PKU26174.1"/>
    </source>
</evidence>
<dbReference type="PANTHER" id="PTHR30041:SF4">
    <property type="entry name" value="ARSENATE REDUCTASE"/>
    <property type="match status" value="1"/>
</dbReference>
<evidence type="ECO:0000256" key="4">
    <source>
        <dbReference type="RuleBase" id="RU362029"/>
    </source>
</evidence>
<dbReference type="NCBIfam" id="TIGR00014">
    <property type="entry name" value="arsC"/>
    <property type="match status" value="1"/>
</dbReference>
<dbReference type="InterPro" id="IPR006660">
    <property type="entry name" value="Arsenate_reductase-like"/>
</dbReference>
<dbReference type="CDD" id="cd03034">
    <property type="entry name" value="ArsC_ArsC"/>
    <property type="match status" value="1"/>
</dbReference>
<reference evidence="6" key="1">
    <citation type="submission" date="2017-12" db="EMBL/GenBank/DDBJ databases">
        <title>Draft genome sequence of Telmatospirillum siberiense 26-4b1T, an acidotolerant peatland alphaproteobacterium potentially involved in sulfur cycling.</title>
        <authorList>
            <person name="Hausmann B."/>
            <person name="Pjevac P."/>
            <person name="Schreck K."/>
            <person name="Herbold C.W."/>
            <person name="Daims H."/>
            <person name="Wagner M."/>
            <person name="Pester M."/>
            <person name="Loy A."/>
        </authorList>
    </citation>
    <scope>NUCLEOTIDE SEQUENCE [LARGE SCALE GENOMIC DNA]</scope>
    <source>
        <strain evidence="6">26-4b1</strain>
    </source>
</reference>
<evidence type="ECO:0000256" key="3">
    <source>
        <dbReference type="PROSITE-ProRule" id="PRU01282"/>
    </source>
</evidence>
<keyword evidence="2 4" id="KW-0560">Oxidoreductase</keyword>
<protein>
    <recommendedName>
        <fullName evidence="4">Arsenate reductase</fullName>
        <ecNumber evidence="4">1.20.4.1</ecNumber>
    </recommendedName>
</protein>
<evidence type="ECO:0000256" key="1">
    <source>
        <dbReference type="ARBA" id="ARBA00007198"/>
    </source>
</evidence>
<dbReference type="InterPro" id="IPR036249">
    <property type="entry name" value="Thioredoxin-like_sf"/>
</dbReference>